<name>A0AAD7YAJ2_MYTSE</name>
<feature type="signal peptide" evidence="8">
    <location>
        <begin position="1"/>
        <end position="21"/>
    </location>
</feature>
<dbReference type="GO" id="GO:0005762">
    <property type="term" value="C:mitochondrial large ribosomal subunit"/>
    <property type="evidence" value="ECO:0007669"/>
    <property type="project" value="TreeGrafter"/>
</dbReference>
<keyword evidence="4" id="KW-0496">Mitochondrion</keyword>
<evidence type="ECO:0000313" key="10">
    <source>
        <dbReference type="Proteomes" id="UP001231518"/>
    </source>
</evidence>
<evidence type="ECO:0000256" key="3">
    <source>
        <dbReference type="ARBA" id="ARBA00022980"/>
    </source>
</evidence>
<keyword evidence="10" id="KW-1185">Reference proteome</keyword>
<dbReference type="InterPro" id="IPR013870">
    <property type="entry name" value="Ribosomal_mL54"/>
</dbReference>
<proteinExistence type="inferred from homology"/>
<evidence type="ECO:0000256" key="5">
    <source>
        <dbReference type="ARBA" id="ARBA00023274"/>
    </source>
</evidence>
<feature type="chain" id="PRO_5042069707" description="Large ribosomal subunit protein mL54" evidence="8">
    <location>
        <begin position="22"/>
        <end position="147"/>
    </location>
</feature>
<dbReference type="PANTHER" id="PTHR28595">
    <property type="entry name" value="39S RIBOSOMAL PROTEIN L54, MITOCHONDRIAL"/>
    <property type="match status" value="1"/>
</dbReference>
<evidence type="ECO:0000256" key="7">
    <source>
        <dbReference type="ARBA" id="ARBA00035179"/>
    </source>
</evidence>
<evidence type="ECO:0000256" key="8">
    <source>
        <dbReference type="SAM" id="SignalP"/>
    </source>
</evidence>
<protein>
    <recommendedName>
        <fullName evidence="7">Large ribosomal subunit protein mL54</fullName>
    </recommendedName>
</protein>
<comment type="similarity">
    <text evidence="6">Belongs to the mitochondrion-specific ribosomal protein mL54 family.</text>
</comment>
<evidence type="ECO:0000256" key="4">
    <source>
        <dbReference type="ARBA" id="ARBA00023128"/>
    </source>
</evidence>
<dbReference type="EMBL" id="JARGEI010000026">
    <property type="protein sequence ID" value="KAJ8708530.1"/>
    <property type="molecule type" value="Genomic_DNA"/>
</dbReference>
<reference evidence="9" key="1">
    <citation type="submission" date="2023-03" db="EMBL/GenBank/DDBJ databases">
        <title>Chromosome-level genomes of two armyworms, Mythimna separata and Mythimna loreyi, provide insights into the biosynthesis and reception of sex pheromones.</title>
        <authorList>
            <person name="Zhao H."/>
        </authorList>
    </citation>
    <scope>NUCLEOTIDE SEQUENCE</scope>
    <source>
        <strain evidence="9">BeijingLab</strain>
        <tissue evidence="9">Pupa</tissue>
    </source>
</reference>
<keyword evidence="5" id="KW-0687">Ribonucleoprotein</keyword>
<gene>
    <name evidence="9" type="ORF">PYW07_010655</name>
</gene>
<dbReference type="Proteomes" id="UP001231518">
    <property type="component" value="Chromosome 25"/>
</dbReference>
<comment type="subcellular location">
    <subcellularLocation>
        <location evidence="1">Mitochondrion</location>
    </subcellularLocation>
</comment>
<keyword evidence="2" id="KW-0809">Transit peptide</keyword>
<dbReference type="Pfam" id="PF08561">
    <property type="entry name" value="Ribosomal_L37"/>
    <property type="match status" value="1"/>
</dbReference>
<evidence type="ECO:0000256" key="1">
    <source>
        <dbReference type="ARBA" id="ARBA00004173"/>
    </source>
</evidence>
<sequence length="147" mass="16241">MLCTMYPGFLRALLPLRQVFAVQSSLVHSSAADYAAAKKTTSAAGGVMGLGKGKKKAGKLGSMEKKELPVETDPHKLVSRVCGSNIYTTGEDVKLQEDSAYPAWLWSLNTGPAPRLAELDPSTKRYWLRVRTAAIRRNNKLRSMRRF</sequence>
<dbReference type="PANTHER" id="PTHR28595:SF1">
    <property type="entry name" value="LARGE RIBOSOMAL SUBUNIT PROTEIN ML54"/>
    <property type="match status" value="1"/>
</dbReference>
<dbReference type="GO" id="GO:0003735">
    <property type="term" value="F:structural constituent of ribosome"/>
    <property type="evidence" value="ECO:0007669"/>
    <property type="project" value="TreeGrafter"/>
</dbReference>
<keyword evidence="3" id="KW-0689">Ribosomal protein</keyword>
<accession>A0AAD7YAJ2</accession>
<dbReference type="AlphaFoldDB" id="A0AAD7YAJ2"/>
<comment type="caution">
    <text evidence="9">The sequence shown here is derived from an EMBL/GenBank/DDBJ whole genome shotgun (WGS) entry which is preliminary data.</text>
</comment>
<keyword evidence="8" id="KW-0732">Signal</keyword>
<evidence type="ECO:0000256" key="2">
    <source>
        <dbReference type="ARBA" id="ARBA00022946"/>
    </source>
</evidence>
<evidence type="ECO:0000256" key="6">
    <source>
        <dbReference type="ARBA" id="ARBA00033752"/>
    </source>
</evidence>
<organism evidence="9 10">
    <name type="scientific">Mythimna separata</name>
    <name type="common">Oriental armyworm</name>
    <name type="synonym">Pseudaletia separata</name>
    <dbReference type="NCBI Taxonomy" id="271217"/>
    <lineage>
        <taxon>Eukaryota</taxon>
        <taxon>Metazoa</taxon>
        <taxon>Ecdysozoa</taxon>
        <taxon>Arthropoda</taxon>
        <taxon>Hexapoda</taxon>
        <taxon>Insecta</taxon>
        <taxon>Pterygota</taxon>
        <taxon>Neoptera</taxon>
        <taxon>Endopterygota</taxon>
        <taxon>Lepidoptera</taxon>
        <taxon>Glossata</taxon>
        <taxon>Ditrysia</taxon>
        <taxon>Noctuoidea</taxon>
        <taxon>Noctuidae</taxon>
        <taxon>Noctuinae</taxon>
        <taxon>Hadenini</taxon>
        <taxon>Mythimna</taxon>
    </lineage>
</organism>
<evidence type="ECO:0000313" key="9">
    <source>
        <dbReference type="EMBL" id="KAJ8708530.1"/>
    </source>
</evidence>